<protein>
    <submittedName>
        <fullName evidence="2">Uncharacterized protein</fullName>
    </submittedName>
</protein>
<reference evidence="2" key="1">
    <citation type="submission" date="2021-10" db="EMBL/GenBank/DDBJ databases">
        <title>Melipona bicolor Genome sequencing and assembly.</title>
        <authorList>
            <person name="Araujo N.S."/>
            <person name="Arias M.C."/>
        </authorList>
    </citation>
    <scope>NUCLEOTIDE SEQUENCE</scope>
    <source>
        <strain evidence="2">USP_2M_L1-L4_2017</strain>
        <tissue evidence="2">Whole body</tissue>
    </source>
</reference>
<keyword evidence="3" id="KW-1185">Reference proteome</keyword>
<dbReference type="Proteomes" id="UP001177670">
    <property type="component" value="Unassembled WGS sequence"/>
</dbReference>
<comment type="caution">
    <text evidence="2">The sequence shown here is derived from an EMBL/GenBank/DDBJ whole genome shotgun (WGS) entry which is preliminary data.</text>
</comment>
<accession>A0AA40G1R9</accession>
<evidence type="ECO:0000313" key="2">
    <source>
        <dbReference type="EMBL" id="KAK1129142.1"/>
    </source>
</evidence>
<organism evidence="2 3">
    <name type="scientific">Melipona bicolor</name>
    <dbReference type="NCBI Taxonomy" id="60889"/>
    <lineage>
        <taxon>Eukaryota</taxon>
        <taxon>Metazoa</taxon>
        <taxon>Ecdysozoa</taxon>
        <taxon>Arthropoda</taxon>
        <taxon>Hexapoda</taxon>
        <taxon>Insecta</taxon>
        <taxon>Pterygota</taxon>
        <taxon>Neoptera</taxon>
        <taxon>Endopterygota</taxon>
        <taxon>Hymenoptera</taxon>
        <taxon>Apocrita</taxon>
        <taxon>Aculeata</taxon>
        <taxon>Apoidea</taxon>
        <taxon>Anthophila</taxon>
        <taxon>Apidae</taxon>
        <taxon>Melipona</taxon>
    </lineage>
</organism>
<evidence type="ECO:0000313" key="3">
    <source>
        <dbReference type="Proteomes" id="UP001177670"/>
    </source>
</evidence>
<evidence type="ECO:0000256" key="1">
    <source>
        <dbReference type="SAM" id="MobiDB-lite"/>
    </source>
</evidence>
<sequence length="91" mass="9819">MTVSQVTSEFKKINSPSFDYPSDLANDPTTSSKNPRLAHIQTAISPKVNSHDSPEPTRKATPISPGSWALLLIPGATNTTFTNGLEPVHNF</sequence>
<dbReference type="AlphaFoldDB" id="A0AA40G1R9"/>
<feature type="compositionally biased region" description="Basic and acidic residues" evidence="1">
    <location>
        <begin position="49"/>
        <end position="58"/>
    </location>
</feature>
<name>A0AA40G1R9_9HYME</name>
<proteinExistence type="predicted"/>
<gene>
    <name evidence="2" type="ORF">K0M31_020272</name>
</gene>
<dbReference type="EMBL" id="JAHYIQ010000009">
    <property type="protein sequence ID" value="KAK1129142.1"/>
    <property type="molecule type" value="Genomic_DNA"/>
</dbReference>
<feature type="region of interest" description="Disordered" evidence="1">
    <location>
        <begin position="1"/>
        <end position="64"/>
    </location>
</feature>